<dbReference type="Proteomes" id="UP001139006">
    <property type="component" value="Unassembled WGS sequence"/>
</dbReference>
<proteinExistence type="predicted"/>
<keyword evidence="1" id="KW-0812">Transmembrane</keyword>
<feature type="transmembrane region" description="Helical" evidence="1">
    <location>
        <begin position="36"/>
        <end position="58"/>
    </location>
</feature>
<feature type="transmembrane region" description="Helical" evidence="1">
    <location>
        <begin position="7"/>
        <end position="30"/>
    </location>
</feature>
<dbReference type="EMBL" id="JAIULA010000003">
    <property type="protein sequence ID" value="MCP0886105.1"/>
    <property type="molecule type" value="Genomic_DNA"/>
</dbReference>
<keyword evidence="3" id="KW-1185">Reference proteome</keyword>
<accession>A0A9X2FI90</accession>
<evidence type="ECO:0000313" key="2">
    <source>
        <dbReference type="EMBL" id="MCP0886105.1"/>
    </source>
</evidence>
<feature type="transmembrane region" description="Helical" evidence="1">
    <location>
        <begin position="96"/>
        <end position="113"/>
    </location>
</feature>
<organism evidence="2 3">
    <name type="scientific">Ligilactobacillus ubinensis</name>
    <dbReference type="NCBI Taxonomy" id="2876789"/>
    <lineage>
        <taxon>Bacteria</taxon>
        <taxon>Bacillati</taxon>
        <taxon>Bacillota</taxon>
        <taxon>Bacilli</taxon>
        <taxon>Lactobacillales</taxon>
        <taxon>Lactobacillaceae</taxon>
        <taxon>Ligilactobacillus</taxon>
    </lineage>
</organism>
<evidence type="ECO:0000313" key="3">
    <source>
        <dbReference type="Proteomes" id="UP001139006"/>
    </source>
</evidence>
<evidence type="ECO:0000256" key="1">
    <source>
        <dbReference type="SAM" id="Phobius"/>
    </source>
</evidence>
<feature type="transmembrane region" description="Helical" evidence="1">
    <location>
        <begin position="65"/>
        <end position="84"/>
    </location>
</feature>
<name>A0A9X2FI90_9LACO</name>
<dbReference type="RefSeq" id="WP_253359068.1">
    <property type="nucleotide sequence ID" value="NZ_JAIULA010000003.1"/>
</dbReference>
<sequence length="139" mass="16310">MKFIKEILNSFFIGVGIGATTFLLFIVFSFSKPEYLTSFTVLSVLFISGMVGILSVIFDLIDMPFLFLLLIHFTGTFVLMLLLMHLNNWVPWSDTLQFFLEFGFIYLIIWFYVKLKMSLTLRKANEKIQKRNKEKKRAN</sequence>
<gene>
    <name evidence="2" type="ORF">LB941_01995</name>
</gene>
<comment type="caution">
    <text evidence="2">The sequence shown here is derived from an EMBL/GenBank/DDBJ whole genome shotgun (WGS) entry which is preliminary data.</text>
</comment>
<keyword evidence="1" id="KW-1133">Transmembrane helix</keyword>
<dbReference type="InterPro" id="IPR021560">
    <property type="entry name" value="DUF3021"/>
</dbReference>
<reference evidence="2 3" key="1">
    <citation type="journal article" date="2023" name="Int. J. Syst. Evol. Microbiol.">
        <title>Ligilactobacillus ubinensis sp. nov., a novel species isolated from the wild ferment of a durian fruit (Durio zibethinus).</title>
        <authorList>
            <person name="Heng Y.C."/>
            <person name="Menon N."/>
            <person name="Chen B."/>
            <person name="Loo B.Z.L."/>
            <person name="Wong G.W.J."/>
            <person name="Lim A.C.H."/>
            <person name="Silvaraju S."/>
            <person name="Kittelmann S."/>
        </authorList>
    </citation>
    <scope>NUCLEOTIDE SEQUENCE [LARGE SCALE GENOMIC DNA]</scope>
    <source>
        <strain evidence="2 3">WILCCON 0076</strain>
    </source>
</reference>
<dbReference type="AlphaFoldDB" id="A0A9X2FI90"/>
<protein>
    <submittedName>
        <fullName evidence="2">DUF3021 domain-containing protein</fullName>
    </submittedName>
</protein>
<keyword evidence="1" id="KW-0472">Membrane</keyword>
<dbReference type="Pfam" id="PF11457">
    <property type="entry name" value="DUF3021"/>
    <property type="match status" value="1"/>
</dbReference>